<dbReference type="OrthoDB" id="9801773at2"/>
<dbReference type="Proteomes" id="UP000291485">
    <property type="component" value="Unassembled WGS sequence"/>
</dbReference>
<dbReference type="EMBL" id="SJSN01000003">
    <property type="protein sequence ID" value="TCD11499.1"/>
    <property type="molecule type" value="Genomic_DNA"/>
</dbReference>
<reference evidence="1 2" key="1">
    <citation type="submission" date="2019-02" db="EMBL/GenBank/DDBJ databases">
        <title>Pedobacter sp. RP-3-11 sp. nov., isolated from Arctic soil.</title>
        <authorList>
            <person name="Dahal R.H."/>
        </authorList>
    </citation>
    <scope>NUCLEOTIDE SEQUENCE [LARGE SCALE GENOMIC DNA]</scope>
    <source>
        <strain evidence="1 2">RP-3-11</strain>
    </source>
</reference>
<sequence length="150" mass="17058">MSIIILRTIINAPIEGCFDLARSIDLHVHSMQSSNEKAIDGKTSGLINLNEMVTWKAKHFGLNFTMSSKITAMEKSSCFTDEMTKGPFKKLHHQHLFRVIDSGTEMTDIFKFEAPFGILGKLVEKIILKSYMKNLLVERNKVIKKEAEKL</sequence>
<keyword evidence="1" id="KW-0132">Cell division</keyword>
<dbReference type="AlphaFoldDB" id="A0A4R0P4I0"/>
<dbReference type="InterPro" id="IPR023393">
    <property type="entry name" value="START-like_dom_sf"/>
</dbReference>
<accession>A0A4R0P4I0</accession>
<dbReference type="RefSeq" id="WP_131556751.1">
    <property type="nucleotide sequence ID" value="NZ_SJSN01000003.1"/>
</dbReference>
<dbReference type="CDD" id="cd07820">
    <property type="entry name" value="SRPBCC_3"/>
    <property type="match status" value="1"/>
</dbReference>
<gene>
    <name evidence="1" type="ORF">EZ449_04345</name>
</gene>
<evidence type="ECO:0000313" key="1">
    <source>
        <dbReference type="EMBL" id="TCD11499.1"/>
    </source>
</evidence>
<comment type="caution">
    <text evidence="1">The sequence shown here is derived from an EMBL/GenBank/DDBJ whole genome shotgun (WGS) entry which is preliminary data.</text>
</comment>
<dbReference type="SUPFAM" id="SSF55961">
    <property type="entry name" value="Bet v1-like"/>
    <property type="match status" value="1"/>
</dbReference>
<dbReference type="GO" id="GO:0051301">
    <property type="term" value="P:cell division"/>
    <property type="evidence" value="ECO:0007669"/>
    <property type="project" value="UniProtKB-KW"/>
</dbReference>
<keyword evidence="2" id="KW-1185">Reference proteome</keyword>
<name>A0A4R0P4I0_9SPHI</name>
<organism evidence="1 2">
    <name type="scientific">Pedobacter frigidisoli</name>
    <dbReference type="NCBI Taxonomy" id="2530455"/>
    <lineage>
        <taxon>Bacteria</taxon>
        <taxon>Pseudomonadati</taxon>
        <taxon>Bacteroidota</taxon>
        <taxon>Sphingobacteriia</taxon>
        <taxon>Sphingobacteriales</taxon>
        <taxon>Sphingobacteriaceae</taxon>
        <taxon>Pedobacter</taxon>
    </lineage>
</organism>
<keyword evidence="1" id="KW-0131">Cell cycle</keyword>
<dbReference type="Gene3D" id="3.30.530.20">
    <property type="match status" value="1"/>
</dbReference>
<evidence type="ECO:0000313" key="2">
    <source>
        <dbReference type="Proteomes" id="UP000291485"/>
    </source>
</evidence>
<protein>
    <submittedName>
        <fullName evidence="1">Cell division protein</fullName>
    </submittedName>
</protein>
<proteinExistence type="predicted"/>